<feature type="domain" description="Transcription initiation factor TFIID subunit 12" evidence="9">
    <location>
        <begin position="153"/>
        <end position="222"/>
    </location>
</feature>
<evidence type="ECO:0000256" key="8">
    <source>
        <dbReference type="SAM" id="MobiDB-lite"/>
    </source>
</evidence>
<evidence type="ECO:0000259" key="9">
    <source>
        <dbReference type="Pfam" id="PF03847"/>
    </source>
</evidence>
<feature type="non-terminal residue" evidence="10">
    <location>
        <position position="259"/>
    </location>
</feature>
<feature type="region of interest" description="Disordered" evidence="8">
    <location>
        <begin position="60"/>
        <end position="79"/>
    </location>
</feature>
<dbReference type="FunFam" id="1.10.20.10:FF:000011">
    <property type="entry name" value="Transcription initiation factor TFIID subunit 12"/>
    <property type="match status" value="1"/>
</dbReference>
<sequence length="259" mass="27525">VQQRMLAQQQAQHQAQQQRIASETPGPGSPLNAGTPGAVPVSAGSGAFTAVRTGAVEGNAQPVQAPADGPSARPNPPISKMNTIPAMNSSNRAHITPLPIPPTLNVKAPNPATMRTSRPTLTQGTASNMISTNTPALMKIPPYEAQGDRILNKRKLSELVRNVIGEEGDVNIDGDVEELLLDLADDFVTTVTSFACRLAKHRKSSSLDVKDVQLHLERNYNIRIPGYSADEIRSVRRTAATAAFNQKVSAVNNAKASAD</sequence>
<keyword evidence="5" id="KW-0539">Nucleus</keyword>
<evidence type="ECO:0000313" key="10">
    <source>
        <dbReference type="EMBL" id="ODV90909.1"/>
    </source>
</evidence>
<dbReference type="SUPFAM" id="SSF47113">
    <property type="entry name" value="Histone-fold"/>
    <property type="match status" value="1"/>
</dbReference>
<keyword evidence="11" id="KW-1185">Reference proteome</keyword>
<dbReference type="Proteomes" id="UP000095023">
    <property type="component" value="Unassembled WGS sequence"/>
</dbReference>
<comment type="similarity">
    <text evidence="2">Belongs to the TAF12 family.</text>
</comment>
<dbReference type="GO" id="GO:0005669">
    <property type="term" value="C:transcription factor TFIID complex"/>
    <property type="evidence" value="ECO:0007669"/>
    <property type="project" value="InterPro"/>
</dbReference>
<organism evidence="10 11">
    <name type="scientific">Tortispora caseinolytica NRRL Y-17796</name>
    <dbReference type="NCBI Taxonomy" id="767744"/>
    <lineage>
        <taxon>Eukaryota</taxon>
        <taxon>Fungi</taxon>
        <taxon>Dikarya</taxon>
        <taxon>Ascomycota</taxon>
        <taxon>Saccharomycotina</taxon>
        <taxon>Trigonopsidomycetes</taxon>
        <taxon>Trigonopsidales</taxon>
        <taxon>Trigonopsidaceae</taxon>
        <taxon>Tortispora</taxon>
    </lineage>
</organism>
<name>A0A1E4TGQ5_9ASCO</name>
<keyword evidence="3" id="KW-0805">Transcription regulation</keyword>
<dbReference type="GO" id="GO:0000124">
    <property type="term" value="C:SAGA complex"/>
    <property type="evidence" value="ECO:0007669"/>
    <property type="project" value="InterPro"/>
</dbReference>
<evidence type="ECO:0000256" key="5">
    <source>
        <dbReference type="ARBA" id="ARBA00023242"/>
    </source>
</evidence>
<reference evidence="11" key="1">
    <citation type="submission" date="2016-02" db="EMBL/GenBank/DDBJ databases">
        <title>Comparative genomics of biotechnologically important yeasts.</title>
        <authorList>
            <consortium name="DOE Joint Genome Institute"/>
            <person name="Riley R."/>
            <person name="Haridas S."/>
            <person name="Wolfe K.H."/>
            <person name="Lopes M.R."/>
            <person name="Hittinger C.T."/>
            <person name="Goker M."/>
            <person name="Salamov A."/>
            <person name="Wisecaver J."/>
            <person name="Long T.M."/>
            <person name="Aerts A.L."/>
            <person name="Barry K."/>
            <person name="Choi C."/>
            <person name="Clum A."/>
            <person name="Coughlan A.Y."/>
            <person name="Deshpande S."/>
            <person name="Douglass A.P."/>
            <person name="Hanson S.J."/>
            <person name="Klenk H.-P."/>
            <person name="Labutti K."/>
            <person name="Lapidus A."/>
            <person name="Lindquist E."/>
            <person name="Lipzen A."/>
            <person name="Meier-Kolthoff J.P."/>
            <person name="Ohm R.A."/>
            <person name="Otillar R.P."/>
            <person name="Pangilinan J."/>
            <person name="Peng Y."/>
            <person name="Rokas A."/>
            <person name="Rosa C.A."/>
            <person name="Scheuner C."/>
            <person name="Sibirny A.A."/>
            <person name="Slot J.C."/>
            <person name="Stielow J.B."/>
            <person name="Sun H."/>
            <person name="Kurtzman C.P."/>
            <person name="Blackwell M."/>
            <person name="Jeffries T.W."/>
            <person name="Grigoriev I.V."/>
        </authorList>
    </citation>
    <scope>NUCLEOTIDE SEQUENCE [LARGE SCALE GENOMIC DNA]</scope>
    <source>
        <strain evidence="11">NRRL Y-17796</strain>
    </source>
</reference>
<evidence type="ECO:0000256" key="4">
    <source>
        <dbReference type="ARBA" id="ARBA00023163"/>
    </source>
</evidence>
<dbReference type="PANTHER" id="PTHR12264:SF21">
    <property type="entry name" value="TRANSCRIPTION INITIATION FACTOR TFIID SUBUNIT 12"/>
    <property type="match status" value="1"/>
</dbReference>
<accession>A0A1E4TGQ5</accession>
<evidence type="ECO:0000313" key="11">
    <source>
        <dbReference type="Proteomes" id="UP000095023"/>
    </source>
</evidence>
<dbReference type="CDD" id="cd07981">
    <property type="entry name" value="HFD_TAF12"/>
    <property type="match status" value="1"/>
</dbReference>
<feature type="compositionally biased region" description="Low complexity" evidence="8">
    <location>
        <begin position="1"/>
        <end position="18"/>
    </location>
</feature>
<dbReference type="Gene3D" id="1.10.20.10">
    <property type="entry name" value="Histone, subunit A"/>
    <property type="match status" value="1"/>
</dbReference>
<evidence type="ECO:0000256" key="2">
    <source>
        <dbReference type="ARBA" id="ARBA00007530"/>
    </source>
</evidence>
<protein>
    <recommendedName>
        <fullName evidence="6">TBP-associated factor 12</fullName>
    </recommendedName>
    <alternativeName>
        <fullName evidence="7">Transcription initiation factor TFIID subunit 12</fullName>
    </alternativeName>
</protein>
<dbReference type="AlphaFoldDB" id="A0A1E4TGQ5"/>
<dbReference type="GO" id="GO:0003677">
    <property type="term" value="F:DNA binding"/>
    <property type="evidence" value="ECO:0007669"/>
    <property type="project" value="TreeGrafter"/>
</dbReference>
<dbReference type="InterPro" id="IPR037794">
    <property type="entry name" value="TAF12"/>
</dbReference>
<dbReference type="OrthoDB" id="2193432at2759"/>
<evidence type="ECO:0000256" key="6">
    <source>
        <dbReference type="ARBA" id="ARBA00075089"/>
    </source>
</evidence>
<dbReference type="GO" id="GO:0051123">
    <property type="term" value="P:RNA polymerase II preinitiation complex assembly"/>
    <property type="evidence" value="ECO:0007669"/>
    <property type="project" value="TreeGrafter"/>
</dbReference>
<proteinExistence type="inferred from homology"/>
<keyword evidence="4" id="KW-0804">Transcription</keyword>
<dbReference type="InterPro" id="IPR003228">
    <property type="entry name" value="TFIID_TAF12_dom"/>
</dbReference>
<comment type="subcellular location">
    <subcellularLocation>
        <location evidence="1">Nucleus</location>
    </subcellularLocation>
</comment>
<evidence type="ECO:0000256" key="7">
    <source>
        <dbReference type="ARBA" id="ARBA00093657"/>
    </source>
</evidence>
<dbReference type="GO" id="GO:0046982">
    <property type="term" value="F:protein heterodimerization activity"/>
    <property type="evidence" value="ECO:0007669"/>
    <property type="project" value="InterPro"/>
</dbReference>
<dbReference type="Pfam" id="PF03847">
    <property type="entry name" value="TFIID_20kDa"/>
    <property type="match status" value="1"/>
</dbReference>
<evidence type="ECO:0000256" key="1">
    <source>
        <dbReference type="ARBA" id="ARBA00004123"/>
    </source>
</evidence>
<feature type="region of interest" description="Disordered" evidence="8">
    <location>
        <begin position="1"/>
        <end position="45"/>
    </location>
</feature>
<dbReference type="InterPro" id="IPR009072">
    <property type="entry name" value="Histone-fold"/>
</dbReference>
<gene>
    <name evidence="10" type="ORF">CANCADRAFT_14841</name>
</gene>
<dbReference type="EMBL" id="KV453842">
    <property type="protein sequence ID" value="ODV90909.1"/>
    <property type="molecule type" value="Genomic_DNA"/>
</dbReference>
<dbReference type="PANTHER" id="PTHR12264">
    <property type="entry name" value="TRANSCRIPTION INITIATION FACTOR TFIID SUBUNIT 12"/>
    <property type="match status" value="1"/>
</dbReference>
<evidence type="ECO:0000256" key="3">
    <source>
        <dbReference type="ARBA" id="ARBA00023015"/>
    </source>
</evidence>
<dbReference type="GO" id="GO:0017025">
    <property type="term" value="F:TBP-class protein binding"/>
    <property type="evidence" value="ECO:0007669"/>
    <property type="project" value="TreeGrafter"/>
</dbReference>
<feature type="non-terminal residue" evidence="10">
    <location>
        <position position="1"/>
    </location>
</feature>